<sequence>MQRSVREVAKLYGSEKSFIVEVQRALSGLHSTALIALYSYARASSVSSLIHCYTLSLTGIKHGSSGFDFDSNTNVVTVSPDVWNEYLKGNEGRCSCARRRPRGMIQAGRVTLKWNAQLKCHPSLSRTTTPDGNGNPSKKKKNKVIGDTYMADQMVVAGQVVASEIKVSKALNVEHEMCVLFLATMGEVNELNDVEKANYGSKIMGRVEHMTVFVNLKSELRYDWVHAIGGVENSVVEANKLKGKYGAQATAVGQFLGCL</sequence>
<protein>
    <submittedName>
        <fullName evidence="2">Uncharacterized protein</fullName>
    </submittedName>
</protein>
<evidence type="ECO:0000256" key="1">
    <source>
        <dbReference type="SAM" id="MobiDB-lite"/>
    </source>
</evidence>
<gene>
    <name evidence="2" type="ORF">Syun_017233</name>
</gene>
<comment type="caution">
    <text evidence="2">The sequence shown here is derived from an EMBL/GenBank/DDBJ whole genome shotgun (WGS) entry which is preliminary data.</text>
</comment>
<reference evidence="2 3" key="1">
    <citation type="submission" date="2024-01" db="EMBL/GenBank/DDBJ databases">
        <title>Genome assemblies of Stephania.</title>
        <authorList>
            <person name="Yang L."/>
        </authorList>
    </citation>
    <scope>NUCLEOTIDE SEQUENCE [LARGE SCALE GENOMIC DNA]</scope>
    <source>
        <strain evidence="2">YNDBR</strain>
        <tissue evidence="2">Leaf</tissue>
    </source>
</reference>
<evidence type="ECO:0000313" key="2">
    <source>
        <dbReference type="EMBL" id="KAK9128436.1"/>
    </source>
</evidence>
<keyword evidence="3" id="KW-1185">Reference proteome</keyword>
<dbReference type="EMBL" id="JBBNAF010000007">
    <property type="protein sequence ID" value="KAK9128436.1"/>
    <property type="molecule type" value="Genomic_DNA"/>
</dbReference>
<accession>A0AAP0J6J8</accession>
<organism evidence="2 3">
    <name type="scientific">Stephania yunnanensis</name>
    <dbReference type="NCBI Taxonomy" id="152371"/>
    <lineage>
        <taxon>Eukaryota</taxon>
        <taxon>Viridiplantae</taxon>
        <taxon>Streptophyta</taxon>
        <taxon>Embryophyta</taxon>
        <taxon>Tracheophyta</taxon>
        <taxon>Spermatophyta</taxon>
        <taxon>Magnoliopsida</taxon>
        <taxon>Ranunculales</taxon>
        <taxon>Menispermaceae</taxon>
        <taxon>Menispermoideae</taxon>
        <taxon>Cissampelideae</taxon>
        <taxon>Stephania</taxon>
    </lineage>
</organism>
<evidence type="ECO:0000313" key="3">
    <source>
        <dbReference type="Proteomes" id="UP001420932"/>
    </source>
</evidence>
<feature type="compositionally biased region" description="Polar residues" evidence="1">
    <location>
        <begin position="124"/>
        <end position="136"/>
    </location>
</feature>
<feature type="region of interest" description="Disordered" evidence="1">
    <location>
        <begin position="122"/>
        <end position="142"/>
    </location>
</feature>
<proteinExistence type="predicted"/>
<dbReference type="AlphaFoldDB" id="A0AAP0J6J8"/>
<dbReference type="Proteomes" id="UP001420932">
    <property type="component" value="Unassembled WGS sequence"/>
</dbReference>
<name>A0AAP0J6J8_9MAGN</name>